<accession>A0A1X1EQE8</accession>
<dbReference type="Proteomes" id="UP000193749">
    <property type="component" value="Unassembled WGS sequence"/>
</dbReference>
<comment type="caution">
    <text evidence="1">The sequence shown here is derived from an EMBL/GenBank/DDBJ whole genome shotgun (WGS) entry which is preliminary data.</text>
</comment>
<proteinExistence type="predicted"/>
<organism evidence="1 2">
    <name type="scientific">Pantoea cypripedii</name>
    <name type="common">Pectobacterium cypripedii</name>
    <name type="synonym">Erwinia cypripedii</name>
    <dbReference type="NCBI Taxonomy" id="55209"/>
    <lineage>
        <taxon>Bacteria</taxon>
        <taxon>Pseudomonadati</taxon>
        <taxon>Pseudomonadota</taxon>
        <taxon>Gammaproteobacteria</taxon>
        <taxon>Enterobacterales</taxon>
        <taxon>Erwiniaceae</taxon>
        <taxon>Pantoea</taxon>
    </lineage>
</organism>
<protein>
    <recommendedName>
        <fullName evidence="3">Transposase</fullName>
    </recommendedName>
</protein>
<evidence type="ECO:0000313" key="1">
    <source>
        <dbReference type="EMBL" id="ORM92231.1"/>
    </source>
</evidence>
<dbReference type="InterPro" id="IPR051699">
    <property type="entry name" value="Rpn/YhgA-like_nuclease"/>
</dbReference>
<dbReference type="AlphaFoldDB" id="A0A1X1EQE8"/>
<sequence length="71" mass="8175">MEFTGERIPRVPKREVKRMTIAQQLEQKGIEMGIKKGKLQVARTMLLNGMDRSEVMEMTGLTEDDLSQLDH</sequence>
<reference evidence="1 2" key="1">
    <citation type="journal article" date="2017" name="Antonie Van Leeuwenhoek">
        <title>Phylogenomic resolution of the bacterial genus Pantoea and its relationship with Erwinia and Tatumella.</title>
        <authorList>
            <person name="Palmer M."/>
            <person name="Steenkamp E.T."/>
            <person name="Coetzee M.P."/>
            <person name="Chan W.Y."/>
            <person name="van Zyl E."/>
            <person name="De Maayer P."/>
            <person name="Coutinho T.A."/>
            <person name="Blom J."/>
            <person name="Smits T.H."/>
            <person name="Duffy B."/>
            <person name="Venter S.N."/>
        </authorList>
    </citation>
    <scope>NUCLEOTIDE SEQUENCE [LARGE SCALE GENOMIC DNA]</scope>
    <source>
        <strain evidence="1 2">LMG 2657</strain>
    </source>
</reference>
<keyword evidence="2" id="KW-1185">Reference proteome</keyword>
<dbReference type="EMBL" id="MLJI01000001">
    <property type="protein sequence ID" value="ORM92231.1"/>
    <property type="molecule type" value="Genomic_DNA"/>
</dbReference>
<dbReference type="GO" id="GO:1990238">
    <property type="term" value="F:double-stranded DNA endonuclease activity"/>
    <property type="evidence" value="ECO:0007669"/>
    <property type="project" value="TreeGrafter"/>
</dbReference>
<evidence type="ECO:0000313" key="2">
    <source>
        <dbReference type="Proteomes" id="UP000193749"/>
    </source>
</evidence>
<name>A0A1X1EQE8_PANCY</name>
<evidence type="ECO:0008006" key="3">
    <source>
        <dbReference type="Google" id="ProtNLM"/>
    </source>
</evidence>
<dbReference type="PANTHER" id="PTHR34611">
    <property type="match status" value="1"/>
</dbReference>
<dbReference type="GO" id="GO:0006310">
    <property type="term" value="P:DNA recombination"/>
    <property type="evidence" value="ECO:0007669"/>
    <property type="project" value="TreeGrafter"/>
</dbReference>
<dbReference type="PANTHER" id="PTHR34611:SF4">
    <property type="entry name" value="RECOMBINATION-PROMOTING NUCLEASE PSLT051"/>
    <property type="match status" value="1"/>
</dbReference>
<gene>
    <name evidence="1" type="ORF">HA50_02225</name>
</gene>